<evidence type="ECO:0000313" key="2">
    <source>
        <dbReference type="EMBL" id="TWT85205.1"/>
    </source>
</evidence>
<keyword evidence="3" id="KW-1185">Reference proteome</keyword>
<feature type="transmembrane region" description="Helical" evidence="1">
    <location>
        <begin position="12"/>
        <end position="29"/>
    </location>
</feature>
<evidence type="ECO:0000256" key="1">
    <source>
        <dbReference type="SAM" id="Phobius"/>
    </source>
</evidence>
<keyword evidence="1" id="KW-1133">Transmembrane helix</keyword>
<dbReference type="AlphaFoldDB" id="A0A5C5ZDF9"/>
<protein>
    <submittedName>
        <fullName evidence="2">Uncharacterized protein</fullName>
    </submittedName>
</protein>
<comment type="caution">
    <text evidence="2">The sequence shown here is derived from an EMBL/GenBank/DDBJ whole genome shotgun (WGS) entry which is preliminary data.</text>
</comment>
<organism evidence="2 3">
    <name type="scientific">Posidoniimonas polymericola</name>
    <dbReference type="NCBI Taxonomy" id="2528002"/>
    <lineage>
        <taxon>Bacteria</taxon>
        <taxon>Pseudomonadati</taxon>
        <taxon>Planctomycetota</taxon>
        <taxon>Planctomycetia</taxon>
        <taxon>Pirellulales</taxon>
        <taxon>Lacipirellulaceae</taxon>
        <taxon>Posidoniimonas</taxon>
    </lineage>
</organism>
<gene>
    <name evidence="2" type="ORF">Pla123a_00110</name>
</gene>
<keyword evidence="1" id="KW-0472">Membrane</keyword>
<dbReference type="Proteomes" id="UP000318478">
    <property type="component" value="Unassembled WGS sequence"/>
</dbReference>
<dbReference type="OrthoDB" id="262831at2"/>
<accession>A0A5C5ZDF9</accession>
<keyword evidence="1" id="KW-0812">Transmembrane</keyword>
<sequence length="196" mass="20767">MFEAAVQALLKLVVMVGIVVVGGMAYHLYGPPAGEASALLDRIVQQARTEYHKLQGGDSPSPAVAVTPLAAPVQDLMPPAPGRLQASELSPVADFSREPMAPLAPLPALQEPAAEPVPESVKQLVSELRALGAEDIQLTPWGAEGAYHRFACCAPLPGETGFVRHFDAIEPNAPLAVARVCDQVRQWRVANPALSR</sequence>
<dbReference type="RefSeq" id="WP_146583486.1">
    <property type="nucleotide sequence ID" value="NZ_SJPO01000001.1"/>
</dbReference>
<name>A0A5C5ZDF9_9BACT</name>
<evidence type="ECO:0000313" key="3">
    <source>
        <dbReference type="Proteomes" id="UP000318478"/>
    </source>
</evidence>
<dbReference type="EMBL" id="SJPO01000001">
    <property type="protein sequence ID" value="TWT85205.1"/>
    <property type="molecule type" value="Genomic_DNA"/>
</dbReference>
<reference evidence="2 3" key="1">
    <citation type="submission" date="2019-02" db="EMBL/GenBank/DDBJ databases">
        <title>Deep-cultivation of Planctomycetes and their phenomic and genomic characterization uncovers novel biology.</title>
        <authorList>
            <person name="Wiegand S."/>
            <person name="Jogler M."/>
            <person name="Boedeker C."/>
            <person name="Pinto D."/>
            <person name="Vollmers J."/>
            <person name="Rivas-Marin E."/>
            <person name="Kohn T."/>
            <person name="Peeters S.H."/>
            <person name="Heuer A."/>
            <person name="Rast P."/>
            <person name="Oberbeckmann S."/>
            <person name="Bunk B."/>
            <person name="Jeske O."/>
            <person name="Meyerdierks A."/>
            <person name="Storesund J.E."/>
            <person name="Kallscheuer N."/>
            <person name="Luecker S."/>
            <person name="Lage O.M."/>
            <person name="Pohl T."/>
            <person name="Merkel B.J."/>
            <person name="Hornburger P."/>
            <person name="Mueller R.-W."/>
            <person name="Bruemmer F."/>
            <person name="Labrenz M."/>
            <person name="Spormann A.M."/>
            <person name="Op Den Camp H."/>
            <person name="Overmann J."/>
            <person name="Amann R."/>
            <person name="Jetten M.S.M."/>
            <person name="Mascher T."/>
            <person name="Medema M.H."/>
            <person name="Devos D.P."/>
            <person name="Kaster A.-K."/>
            <person name="Ovreas L."/>
            <person name="Rohde M."/>
            <person name="Galperin M.Y."/>
            <person name="Jogler C."/>
        </authorList>
    </citation>
    <scope>NUCLEOTIDE SEQUENCE [LARGE SCALE GENOMIC DNA]</scope>
    <source>
        <strain evidence="2 3">Pla123a</strain>
    </source>
</reference>
<proteinExistence type="predicted"/>